<evidence type="ECO:0000256" key="6">
    <source>
        <dbReference type="ARBA" id="ARBA00023211"/>
    </source>
</evidence>
<dbReference type="CDD" id="cd18870">
    <property type="entry name" value="NUDIX_AcylCoAdiphos_Nudt19"/>
    <property type="match status" value="1"/>
</dbReference>
<comment type="cofactor">
    <cofactor evidence="2">
        <name>Mg(2+)</name>
        <dbReference type="ChEBI" id="CHEBI:18420"/>
    </cofactor>
</comment>
<name>A0A1H1Z771_9MICO</name>
<dbReference type="Pfam" id="PF00293">
    <property type="entry name" value="NUDIX"/>
    <property type="match status" value="1"/>
</dbReference>
<dbReference type="PANTHER" id="PTHR12318">
    <property type="entry name" value="TESTOSTERONE-REGULATED PROTEIN RP2"/>
    <property type="match status" value="1"/>
</dbReference>
<keyword evidence="3" id="KW-0479">Metal-binding</keyword>
<dbReference type="InterPro" id="IPR000086">
    <property type="entry name" value="NUDIX_hydrolase_dom"/>
</dbReference>
<evidence type="ECO:0000256" key="1">
    <source>
        <dbReference type="ARBA" id="ARBA00001936"/>
    </source>
</evidence>
<dbReference type="InterPro" id="IPR039121">
    <property type="entry name" value="NUDT19"/>
</dbReference>
<dbReference type="OrthoDB" id="7183442at2"/>
<keyword evidence="5" id="KW-0460">Magnesium</keyword>
<dbReference type="RefSeq" id="WP_083365047.1">
    <property type="nucleotide sequence ID" value="NZ_LT629742.1"/>
</dbReference>
<evidence type="ECO:0000313" key="8">
    <source>
        <dbReference type="EMBL" id="SDT29685.1"/>
    </source>
</evidence>
<dbReference type="Proteomes" id="UP000181956">
    <property type="component" value="Chromosome I"/>
</dbReference>
<keyword evidence="9" id="KW-1185">Reference proteome</keyword>
<dbReference type="InterPro" id="IPR015797">
    <property type="entry name" value="NUDIX_hydrolase-like_dom_sf"/>
</dbReference>
<organism evidence="8 9">
    <name type="scientific">Microterricola viridarii</name>
    <dbReference type="NCBI Taxonomy" id="412690"/>
    <lineage>
        <taxon>Bacteria</taxon>
        <taxon>Bacillati</taxon>
        <taxon>Actinomycetota</taxon>
        <taxon>Actinomycetes</taxon>
        <taxon>Micrococcales</taxon>
        <taxon>Microbacteriaceae</taxon>
        <taxon>Microterricola</taxon>
    </lineage>
</organism>
<gene>
    <name evidence="8" type="ORF">SAMN04489834_3349</name>
</gene>
<keyword evidence="6" id="KW-0464">Manganese</keyword>
<dbReference type="PANTHER" id="PTHR12318:SF0">
    <property type="entry name" value="ACYL-COENZYME A DIPHOSPHATASE NUDT19"/>
    <property type="match status" value="1"/>
</dbReference>
<sequence>MKANDRTAPAGVTGLAATVVLLRAGAQRAPGVEVLLLERPHDRGSFAGAWVFPGGAVDPEDLPAGHGPAGRGPLGLTLAEEEAASRRAAVRETREETGLVLQAAQLAPLSRWHPPREAPKRLRTWFWLAAAPAGPVTVGADEVIGHRWLSPDAALALHARGDLRLFPPTWLTLHGLLGATSVAALLQRARGSERAEFATRMLPGGGMTVWPPDVAYGQDAADPARIDAPGPRNRLDMRELPWRYLRAD</sequence>
<comment type="cofactor">
    <cofactor evidence="1">
        <name>Mn(2+)</name>
        <dbReference type="ChEBI" id="CHEBI:29035"/>
    </cofactor>
</comment>
<evidence type="ECO:0000256" key="2">
    <source>
        <dbReference type="ARBA" id="ARBA00001946"/>
    </source>
</evidence>
<evidence type="ECO:0000256" key="4">
    <source>
        <dbReference type="ARBA" id="ARBA00022801"/>
    </source>
</evidence>
<evidence type="ECO:0000313" key="9">
    <source>
        <dbReference type="Proteomes" id="UP000181956"/>
    </source>
</evidence>
<evidence type="ECO:0000259" key="7">
    <source>
        <dbReference type="PROSITE" id="PS51462"/>
    </source>
</evidence>
<dbReference type="SUPFAM" id="SSF55811">
    <property type="entry name" value="Nudix"/>
    <property type="match status" value="1"/>
</dbReference>
<dbReference type="AlphaFoldDB" id="A0A1H1Z771"/>
<keyword evidence="4" id="KW-0378">Hydrolase</keyword>
<proteinExistence type="predicted"/>
<dbReference type="STRING" id="412690.SAMN04489834_3349"/>
<dbReference type="Gene3D" id="3.90.79.10">
    <property type="entry name" value="Nucleoside Triphosphate Pyrophosphohydrolase"/>
    <property type="match status" value="2"/>
</dbReference>
<dbReference type="GO" id="GO:0016818">
    <property type="term" value="F:hydrolase activity, acting on acid anhydrides, in phosphorus-containing anhydrides"/>
    <property type="evidence" value="ECO:0007669"/>
    <property type="project" value="InterPro"/>
</dbReference>
<evidence type="ECO:0000256" key="5">
    <source>
        <dbReference type="ARBA" id="ARBA00022842"/>
    </source>
</evidence>
<reference evidence="9" key="1">
    <citation type="submission" date="2016-10" db="EMBL/GenBank/DDBJ databases">
        <authorList>
            <person name="Varghese N."/>
            <person name="Submissions S."/>
        </authorList>
    </citation>
    <scope>NUCLEOTIDE SEQUENCE [LARGE SCALE GENOMIC DNA]</scope>
    <source>
        <strain evidence="9">DSM 21772</strain>
    </source>
</reference>
<feature type="domain" description="Nudix hydrolase" evidence="7">
    <location>
        <begin position="12"/>
        <end position="171"/>
    </location>
</feature>
<protein>
    <submittedName>
        <fullName evidence="8">8-oxo-dGTP pyrophosphatase MutT, NUDIX family</fullName>
    </submittedName>
</protein>
<dbReference type="EMBL" id="LT629742">
    <property type="protein sequence ID" value="SDT29685.1"/>
    <property type="molecule type" value="Genomic_DNA"/>
</dbReference>
<evidence type="ECO:0000256" key="3">
    <source>
        <dbReference type="ARBA" id="ARBA00022723"/>
    </source>
</evidence>
<dbReference type="GO" id="GO:0046872">
    <property type="term" value="F:metal ion binding"/>
    <property type="evidence" value="ECO:0007669"/>
    <property type="project" value="UniProtKB-KW"/>
</dbReference>
<dbReference type="PROSITE" id="PS51462">
    <property type="entry name" value="NUDIX"/>
    <property type="match status" value="1"/>
</dbReference>
<accession>A0A1H1Z771</accession>